<organism evidence="2 3">
    <name type="scientific">Fulvimarina endophytica</name>
    <dbReference type="NCBI Taxonomy" id="2293836"/>
    <lineage>
        <taxon>Bacteria</taxon>
        <taxon>Pseudomonadati</taxon>
        <taxon>Pseudomonadota</taxon>
        <taxon>Alphaproteobacteria</taxon>
        <taxon>Hyphomicrobiales</taxon>
        <taxon>Aurantimonadaceae</taxon>
        <taxon>Fulvimarina</taxon>
    </lineage>
</organism>
<dbReference type="Pfam" id="PF07238">
    <property type="entry name" value="PilZ"/>
    <property type="match status" value="1"/>
</dbReference>
<sequence>MTVPSPIRQFSDQRYHNRRRVRLRPVKLVSQSKRFIEDGSVVDLSEGGIRIRRFGDRLIPQALLVFDESDETLRPATVIWRVRDELGLRFTGMAEGLEATDRARLAGRYYAVR</sequence>
<comment type="caution">
    <text evidence="2">The sequence shown here is derived from an EMBL/GenBank/DDBJ whole genome shotgun (WGS) entry which is preliminary data.</text>
</comment>
<keyword evidence="3" id="KW-1185">Reference proteome</keyword>
<feature type="domain" description="PilZ" evidence="1">
    <location>
        <begin position="14"/>
        <end position="99"/>
    </location>
</feature>
<reference evidence="2 3" key="1">
    <citation type="submission" date="2018-08" db="EMBL/GenBank/DDBJ databases">
        <title>Fulvimarina sp. 85, whole genome shotgun sequence.</title>
        <authorList>
            <person name="Tuo L."/>
        </authorList>
    </citation>
    <scope>NUCLEOTIDE SEQUENCE [LARGE SCALE GENOMIC DNA]</scope>
    <source>
        <strain evidence="2 3">85</strain>
    </source>
</reference>
<name>A0A371WYT0_9HYPH</name>
<dbReference type="Proteomes" id="UP000264310">
    <property type="component" value="Unassembled WGS sequence"/>
</dbReference>
<dbReference type="GO" id="GO:0035438">
    <property type="term" value="F:cyclic-di-GMP binding"/>
    <property type="evidence" value="ECO:0007669"/>
    <property type="project" value="InterPro"/>
</dbReference>
<dbReference type="OrthoDB" id="7916643at2"/>
<proteinExistence type="predicted"/>
<dbReference type="AlphaFoldDB" id="A0A371WYT0"/>
<dbReference type="EMBL" id="QURL01000009">
    <property type="protein sequence ID" value="RFC62141.1"/>
    <property type="molecule type" value="Genomic_DNA"/>
</dbReference>
<dbReference type="InterPro" id="IPR009875">
    <property type="entry name" value="PilZ_domain"/>
</dbReference>
<dbReference type="SUPFAM" id="SSF141371">
    <property type="entry name" value="PilZ domain-like"/>
    <property type="match status" value="1"/>
</dbReference>
<evidence type="ECO:0000313" key="3">
    <source>
        <dbReference type="Proteomes" id="UP000264310"/>
    </source>
</evidence>
<evidence type="ECO:0000313" key="2">
    <source>
        <dbReference type="EMBL" id="RFC62141.1"/>
    </source>
</evidence>
<dbReference type="RefSeq" id="WP_116684670.1">
    <property type="nucleotide sequence ID" value="NZ_QURL01000009.1"/>
</dbReference>
<accession>A0A371WYT0</accession>
<evidence type="ECO:0000259" key="1">
    <source>
        <dbReference type="Pfam" id="PF07238"/>
    </source>
</evidence>
<gene>
    <name evidence="2" type="ORF">DYI37_18045</name>
</gene>
<protein>
    <recommendedName>
        <fullName evidence="1">PilZ domain-containing protein</fullName>
    </recommendedName>
</protein>